<proteinExistence type="predicted"/>
<evidence type="ECO:0000313" key="2">
    <source>
        <dbReference type="Proteomes" id="UP000030652"/>
    </source>
</evidence>
<comment type="caution">
    <text evidence="1">The sequence shown here is derived from an EMBL/GenBank/DDBJ whole genome shotgun (WGS) entry which is preliminary data.</text>
</comment>
<name>A0A0B0EK89_9BACT</name>
<gene>
    <name evidence="1" type="ORF">SCABRO_01836</name>
</gene>
<dbReference type="AlphaFoldDB" id="A0A0B0EK89"/>
<organism evidence="1 2">
    <name type="scientific">Candidatus Scalindua brodae</name>
    <dbReference type="NCBI Taxonomy" id="237368"/>
    <lineage>
        <taxon>Bacteria</taxon>
        <taxon>Pseudomonadati</taxon>
        <taxon>Planctomycetota</taxon>
        <taxon>Candidatus Brocadiia</taxon>
        <taxon>Candidatus Brocadiales</taxon>
        <taxon>Candidatus Scalinduaceae</taxon>
        <taxon>Candidatus Scalindua</taxon>
    </lineage>
</organism>
<accession>A0A0B0EK89</accession>
<protein>
    <submittedName>
        <fullName evidence="1">Uncharacterized protein</fullName>
    </submittedName>
</protein>
<evidence type="ECO:0000313" key="1">
    <source>
        <dbReference type="EMBL" id="KHE92416.1"/>
    </source>
</evidence>
<reference evidence="1 2" key="1">
    <citation type="submission" date="2014-10" db="EMBL/GenBank/DDBJ databases">
        <title>Draft genome of anammox bacterium scalindua brodae, obtained using differential coverage binning of sequence data from two enrichment reactors.</title>
        <authorList>
            <person name="Speth D.R."/>
            <person name="Russ L."/>
            <person name="Kartal B."/>
            <person name="Op den Camp H.J."/>
            <person name="Dutilh B.E."/>
            <person name="Jetten M.S."/>
        </authorList>
    </citation>
    <scope>NUCLEOTIDE SEQUENCE [LARGE SCALE GENOMIC DNA]</scope>
    <source>
        <strain evidence="1">RU1</strain>
    </source>
</reference>
<sequence>MIVLTPVEIGVKAMGAHGVTMEEEGVKKEWKVASWKGMESIPKI</sequence>
<dbReference type="Proteomes" id="UP000030652">
    <property type="component" value="Unassembled WGS sequence"/>
</dbReference>
<dbReference type="EMBL" id="JRYO01000134">
    <property type="protein sequence ID" value="KHE92416.1"/>
    <property type="molecule type" value="Genomic_DNA"/>
</dbReference>